<evidence type="ECO:0000259" key="3">
    <source>
        <dbReference type="PROSITE" id="PS50966"/>
    </source>
</evidence>
<proteinExistence type="predicted"/>
<dbReference type="RefSeq" id="WP_008752029.1">
    <property type="nucleotide sequence ID" value="NZ_GL622296.1"/>
</dbReference>
<evidence type="ECO:0000256" key="2">
    <source>
        <dbReference type="SAM" id="MobiDB-lite"/>
    </source>
</evidence>
<dbReference type="Proteomes" id="UP000003434">
    <property type="component" value="Unassembled WGS sequence"/>
</dbReference>
<keyword evidence="1" id="KW-0863">Zinc-finger</keyword>
<dbReference type="HOGENOM" id="CLU_572175_0_0_9"/>
<dbReference type="PROSITE" id="PS50966">
    <property type="entry name" value="ZF_SWIM"/>
    <property type="match status" value="1"/>
</dbReference>
<protein>
    <submittedName>
        <fullName evidence="4">SWIM zinc finger domain protein</fullName>
    </submittedName>
</protein>
<dbReference type="GO" id="GO:0008270">
    <property type="term" value="F:zinc ion binding"/>
    <property type="evidence" value="ECO:0007669"/>
    <property type="project" value="UniProtKB-KW"/>
</dbReference>
<evidence type="ECO:0000313" key="4">
    <source>
        <dbReference type="EMBL" id="EFU75792.1"/>
    </source>
</evidence>
<keyword evidence="1" id="KW-0862">Zinc</keyword>
<accession>E6LQN0</accession>
<comment type="caution">
    <text evidence="4">The sequence shown here is derived from an EMBL/GenBank/DDBJ whole genome shotgun (WGS) entry which is preliminary data.</text>
</comment>
<evidence type="ECO:0000256" key="1">
    <source>
        <dbReference type="PROSITE-ProRule" id="PRU00325"/>
    </source>
</evidence>
<name>E6LQN0_9FIRM</name>
<reference evidence="4 5" key="1">
    <citation type="submission" date="2010-12" db="EMBL/GenBank/DDBJ databases">
        <authorList>
            <person name="Muzny D."/>
            <person name="Qin X."/>
            <person name="Deng J."/>
            <person name="Jiang H."/>
            <person name="Liu Y."/>
            <person name="Qu J."/>
            <person name="Song X.-Z."/>
            <person name="Zhang L."/>
            <person name="Thornton R."/>
            <person name="Coyle M."/>
            <person name="Francisco L."/>
            <person name="Jackson L."/>
            <person name="Javaid M."/>
            <person name="Korchina V."/>
            <person name="Kovar C."/>
            <person name="Mata R."/>
            <person name="Mathew T."/>
            <person name="Ngo R."/>
            <person name="Nguyen L."/>
            <person name="Nguyen N."/>
            <person name="Okwuonu G."/>
            <person name="Ongeri F."/>
            <person name="Pham C."/>
            <person name="Simmons D."/>
            <person name="Wilczek-Boney K."/>
            <person name="Hale W."/>
            <person name="Jakkamsetti A."/>
            <person name="Pham P."/>
            <person name="Ruth R."/>
            <person name="San Lucas F."/>
            <person name="Warren J."/>
            <person name="Zhang J."/>
            <person name="Zhao Z."/>
            <person name="Zhou C."/>
            <person name="Zhu D."/>
            <person name="Lee S."/>
            <person name="Bess C."/>
            <person name="Blankenburg K."/>
            <person name="Forbes L."/>
            <person name="Fu Q."/>
            <person name="Gubbala S."/>
            <person name="Hirani K."/>
            <person name="Jayaseelan J.C."/>
            <person name="Lara F."/>
            <person name="Munidasa M."/>
            <person name="Palculict T."/>
            <person name="Patil S."/>
            <person name="Pu L.-L."/>
            <person name="Saada N."/>
            <person name="Tang L."/>
            <person name="Weissenberger G."/>
            <person name="Zhu Y."/>
            <person name="Hemphill L."/>
            <person name="Shang Y."/>
            <person name="Youmans B."/>
            <person name="Ayvaz T."/>
            <person name="Ross M."/>
            <person name="Santibanez J."/>
            <person name="Aqrawi P."/>
            <person name="Gross S."/>
            <person name="Joshi V."/>
            <person name="Fowler G."/>
            <person name="Nazareth L."/>
            <person name="Reid J."/>
            <person name="Worley K."/>
            <person name="Petrosino J."/>
            <person name="Highlander S."/>
            <person name="Gibbs R."/>
        </authorList>
    </citation>
    <scope>NUCLEOTIDE SEQUENCE [LARGE SCALE GENOMIC DNA]</scope>
    <source>
        <strain evidence="4 5">DSM 3986</strain>
    </source>
</reference>
<sequence>MRTFDEQQIVSMAPNANAVANGRKLSSGGSFIKRMRSSDDSLYFAECKGSGKSNYNVSIDFEKENEPVFRCSCPSRQFPCKHAIGLMFEMKEGKNFEDAKIPQDILDKRNKIEEREKKKAKKEIEKEQNPDKTKKTSAASKAAKTKKIKKQIDGLDLLKDVMIQITNSGVASFVESSFDKKYDELAKQLGDYYLPGVQLIFKRFFKYLRTIKNSQFIDEIRKNYPKSYVDEIRKDYPDDYMEEYLLALAVKELTKLRYIEKRARDYLNKKLESDEVGADDNILYEALGGVWKLEELGAIGLKKDNVELVQLSFTAEFDSVKGEDIDTGYWIDLDTGEIDYTANYCPVKAKKYITRDDSFFGKKCIDTLYYYPANDGENRRIRYESSIDKELSVDDIKKIRGFAKKNISEFLKSAKNVLKATLSDNVYAVLFEFAKIGQKGNDVVVEDSEGTQILLKSKTFDNTVIGSILNLPGKDYLHGQVLFGLAYYDFILKQICIEPRSIISDKEILRLAF</sequence>
<feature type="domain" description="SWIM-type" evidence="3">
    <location>
        <begin position="55"/>
        <end position="91"/>
    </location>
</feature>
<dbReference type="AlphaFoldDB" id="E6LQN0"/>
<feature type="compositionally biased region" description="Basic and acidic residues" evidence="2">
    <location>
        <begin position="110"/>
        <end position="134"/>
    </location>
</feature>
<dbReference type="eggNOG" id="COG4279">
    <property type="taxonomic scope" value="Bacteria"/>
</dbReference>
<dbReference type="EMBL" id="AEPW01000088">
    <property type="protein sequence ID" value="EFU75792.1"/>
    <property type="molecule type" value="Genomic_DNA"/>
</dbReference>
<feature type="region of interest" description="Disordered" evidence="2">
    <location>
        <begin position="110"/>
        <end position="142"/>
    </location>
</feature>
<evidence type="ECO:0000313" key="5">
    <source>
        <dbReference type="Proteomes" id="UP000003434"/>
    </source>
</evidence>
<dbReference type="InterPro" id="IPR007527">
    <property type="entry name" value="Znf_SWIM"/>
</dbReference>
<keyword evidence="1" id="KW-0479">Metal-binding</keyword>
<organism evidence="4 5">
    <name type="scientific">Lachnoanaerobaculum saburreum DSM 3986</name>
    <dbReference type="NCBI Taxonomy" id="887325"/>
    <lineage>
        <taxon>Bacteria</taxon>
        <taxon>Bacillati</taxon>
        <taxon>Bacillota</taxon>
        <taxon>Clostridia</taxon>
        <taxon>Lachnospirales</taxon>
        <taxon>Lachnospiraceae</taxon>
        <taxon>Lachnoanaerobaculum</taxon>
    </lineage>
</organism>
<gene>
    <name evidence="4" type="ORF">HMPREF0381_2265</name>
</gene>
<dbReference type="Pfam" id="PF04434">
    <property type="entry name" value="SWIM"/>
    <property type="match status" value="1"/>
</dbReference>